<dbReference type="SUPFAM" id="SSF56784">
    <property type="entry name" value="HAD-like"/>
    <property type="match status" value="1"/>
</dbReference>
<dbReference type="GO" id="GO:0018784">
    <property type="term" value="F:(S)-2-haloacid dehalogenase activity"/>
    <property type="evidence" value="ECO:0007669"/>
    <property type="project" value="UniProtKB-UniRule"/>
</dbReference>
<sequence>MTDLPEIHGARACVFDAYGTLFDVHSAVGAMKAEIGPQADRLSQLWRQKQLEYTWLRSLMRAHRDFWSLTGDGLDFAMEATGLGDRPELRERLMDLYLRLDCYPEAPATLDRLRASGMATAILSNGAPAMLESAVTHAGLADRLDPILSVEDIGIFKPDPRTYQLACDRLGLAADAVCFLSSNAWDVAGAAHFGFQVVWINRFGLPRERLPGTPRAVIERLDELPALVGA</sequence>
<comment type="caution">
    <text evidence="4">The sequence shown here is derived from an EMBL/GenBank/DDBJ whole genome shotgun (WGS) entry which is preliminary data.</text>
</comment>
<keyword evidence="5" id="KW-1185">Reference proteome</keyword>
<dbReference type="InterPro" id="IPR036412">
    <property type="entry name" value="HAD-like_sf"/>
</dbReference>
<evidence type="ECO:0000313" key="4">
    <source>
        <dbReference type="EMBL" id="MBP5855923.1"/>
    </source>
</evidence>
<dbReference type="EMBL" id="JAGMWN010000001">
    <property type="protein sequence ID" value="MBP5855923.1"/>
    <property type="molecule type" value="Genomic_DNA"/>
</dbReference>
<dbReference type="PANTHER" id="PTHR43316:SF3">
    <property type="entry name" value="HALOACID DEHALOGENASE, TYPE II (AFU_ORTHOLOGUE AFUA_2G07750)-RELATED"/>
    <property type="match status" value="1"/>
</dbReference>
<comment type="similarity">
    <text evidence="1 3">Belongs to the HAD-like hydrolase superfamily. S-2-haloalkanoic acid dehalogenase family.</text>
</comment>
<dbReference type="InterPro" id="IPR006439">
    <property type="entry name" value="HAD-SF_hydro_IA"/>
</dbReference>
<gene>
    <name evidence="4" type="ORF">KAJ83_02815</name>
</gene>
<keyword evidence="2 3" id="KW-0378">Hydrolase</keyword>
<evidence type="ECO:0000256" key="3">
    <source>
        <dbReference type="RuleBase" id="RU368077"/>
    </source>
</evidence>
<dbReference type="SFLD" id="SFLDG01135">
    <property type="entry name" value="C1.5.6:_HAD__Beta-PGM__Phospha"/>
    <property type="match status" value="1"/>
</dbReference>
<evidence type="ECO:0000313" key="5">
    <source>
        <dbReference type="Proteomes" id="UP000672602"/>
    </source>
</evidence>
<protein>
    <recommendedName>
        <fullName evidence="3">(S)-2-haloacid dehalogenase</fullName>
        <ecNumber evidence="3">3.8.1.2</ecNumber>
    </recommendedName>
    <alternativeName>
        <fullName evidence="3">2-haloalkanoic acid dehalogenase</fullName>
    </alternativeName>
    <alternativeName>
        <fullName evidence="3">Halocarboxylic acid halidohydrolase</fullName>
    </alternativeName>
    <alternativeName>
        <fullName evidence="3">L-2-haloacid dehalogenase</fullName>
    </alternativeName>
</protein>
<dbReference type="SFLD" id="SFLDF00045">
    <property type="entry name" value="2-haloacid_dehalogenase"/>
    <property type="match status" value="1"/>
</dbReference>
<dbReference type="PANTHER" id="PTHR43316">
    <property type="entry name" value="HYDROLASE, HALOACID DELAHOGENASE-RELATED"/>
    <property type="match status" value="1"/>
</dbReference>
<reference evidence="4" key="1">
    <citation type="submission" date="2021-04" db="EMBL/GenBank/DDBJ databases">
        <authorList>
            <person name="Zhang D.-C."/>
        </authorList>
    </citation>
    <scope>NUCLEOTIDE SEQUENCE</scope>
    <source>
        <strain evidence="4">CGMCC 1.15697</strain>
    </source>
</reference>
<dbReference type="InterPro" id="IPR051540">
    <property type="entry name" value="S-2-haloacid_dehalogenase"/>
</dbReference>
<dbReference type="Gene3D" id="3.40.50.1000">
    <property type="entry name" value="HAD superfamily/HAD-like"/>
    <property type="match status" value="1"/>
</dbReference>
<comment type="catalytic activity">
    <reaction evidence="3">
        <text>an (S)-2-haloacid + H2O = a (2R)-2-hydroxycarboxylate + a halide anion + H(+)</text>
        <dbReference type="Rhea" id="RHEA:11192"/>
        <dbReference type="ChEBI" id="CHEBI:15377"/>
        <dbReference type="ChEBI" id="CHEBI:15378"/>
        <dbReference type="ChEBI" id="CHEBI:16042"/>
        <dbReference type="ChEBI" id="CHEBI:58314"/>
        <dbReference type="ChEBI" id="CHEBI:137405"/>
        <dbReference type="EC" id="3.8.1.2"/>
    </reaction>
</comment>
<dbReference type="Proteomes" id="UP000672602">
    <property type="component" value="Unassembled WGS sequence"/>
</dbReference>
<comment type="function">
    <text evidence="3">Catalyzes the hydrolytic dehalogenation of small (S)-2-haloalkanoic acids to yield the corresponding (R)-2-hydroxyalkanoic acids.</text>
</comment>
<evidence type="ECO:0000256" key="2">
    <source>
        <dbReference type="ARBA" id="ARBA00022801"/>
    </source>
</evidence>
<dbReference type="RefSeq" id="WP_210680487.1">
    <property type="nucleotide sequence ID" value="NZ_JAGMWN010000001.1"/>
</dbReference>
<proteinExistence type="inferred from homology"/>
<dbReference type="EC" id="3.8.1.2" evidence="3"/>
<dbReference type="InterPro" id="IPR023198">
    <property type="entry name" value="PGP-like_dom2"/>
</dbReference>
<dbReference type="InterPro" id="IPR023214">
    <property type="entry name" value="HAD_sf"/>
</dbReference>
<dbReference type="AlphaFoldDB" id="A0A8J7SGT2"/>
<name>A0A8J7SGT2_9PROT</name>
<dbReference type="SFLD" id="SFLDS00003">
    <property type="entry name" value="Haloacid_Dehalogenase"/>
    <property type="match status" value="1"/>
</dbReference>
<dbReference type="SFLD" id="SFLDG01129">
    <property type="entry name" value="C1.5:_HAD__Beta-PGM__Phosphata"/>
    <property type="match status" value="1"/>
</dbReference>
<organism evidence="4 5">
    <name type="scientific">Marivibrio halodurans</name>
    <dbReference type="NCBI Taxonomy" id="2039722"/>
    <lineage>
        <taxon>Bacteria</taxon>
        <taxon>Pseudomonadati</taxon>
        <taxon>Pseudomonadota</taxon>
        <taxon>Alphaproteobacteria</taxon>
        <taxon>Rhodospirillales</taxon>
        <taxon>Rhodospirillaceae</taxon>
        <taxon>Marivibrio</taxon>
    </lineage>
</organism>
<dbReference type="CDD" id="cd02588">
    <property type="entry name" value="HAD_L2-DEX"/>
    <property type="match status" value="1"/>
</dbReference>
<dbReference type="NCBIfam" id="TIGR01493">
    <property type="entry name" value="HAD-SF-IA-v2"/>
    <property type="match status" value="1"/>
</dbReference>
<dbReference type="Gene3D" id="1.10.150.240">
    <property type="entry name" value="Putative phosphatase, domain 2"/>
    <property type="match status" value="1"/>
</dbReference>
<dbReference type="NCBIfam" id="TIGR01428">
    <property type="entry name" value="HAD_type_II"/>
    <property type="match status" value="1"/>
</dbReference>
<dbReference type="InterPro" id="IPR006328">
    <property type="entry name" value="2-HAD"/>
</dbReference>
<dbReference type="NCBIfam" id="TIGR01509">
    <property type="entry name" value="HAD-SF-IA-v3"/>
    <property type="match status" value="1"/>
</dbReference>
<evidence type="ECO:0000256" key="1">
    <source>
        <dbReference type="ARBA" id="ARBA00008106"/>
    </source>
</evidence>
<dbReference type="PRINTS" id="PR00413">
    <property type="entry name" value="HADHALOGNASE"/>
</dbReference>
<dbReference type="Pfam" id="PF00702">
    <property type="entry name" value="Hydrolase"/>
    <property type="match status" value="1"/>
</dbReference>
<accession>A0A8J7SGT2</accession>